<dbReference type="OrthoDB" id="1856718at2759"/>
<dbReference type="PANTHER" id="PTHR47215">
    <property type="match status" value="1"/>
</dbReference>
<reference evidence="1 2" key="1">
    <citation type="journal article" date="2014" name="Nat. Commun.">
        <title>Klebsormidium flaccidum genome reveals primary factors for plant terrestrial adaptation.</title>
        <authorList>
            <person name="Hori K."/>
            <person name="Maruyama F."/>
            <person name="Fujisawa T."/>
            <person name="Togashi T."/>
            <person name="Yamamoto N."/>
            <person name="Seo M."/>
            <person name="Sato S."/>
            <person name="Yamada T."/>
            <person name="Mori H."/>
            <person name="Tajima N."/>
            <person name="Moriyama T."/>
            <person name="Ikeuchi M."/>
            <person name="Watanabe M."/>
            <person name="Wada H."/>
            <person name="Kobayashi K."/>
            <person name="Saito M."/>
            <person name="Masuda T."/>
            <person name="Sasaki-Sekimoto Y."/>
            <person name="Mashiguchi K."/>
            <person name="Awai K."/>
            <person name="Shimojima M."/>
            <person name="Masuda S."/>
            <person name="Iwai M."/>
            <person name="Nobusawa T."/>
            <person name="Narise T."/>
            <person name="Kondo S."/>
            <person name="Saito H."/>
            <person name="Sato R."/>
            <person name="Murakawa M."/>
            <person name="Ihara Y."/>
            <person name="Oshima-Yamada Y."/>
            <person name="Ohtaka K."/>
            <person name="Satoh M."/>
            <person name="Sonobe K."/>
            <person name="Ishii M."/>
            <person name="Ohtani R."/>
            <person name="Kanamori-Sato M."/>
            <person name="Honoki R."/>
            <person name="Miyazaki D."/>
            <person name="Mochizuki H."/>
            <person name="Umetsu J."/>
            <person name="Higashi K."/>
            <person name="Shibata D."/>
            <person name="Kamiya Y."/>
            <person name="Sato N."/>
            <person name="Nakamura Y."/>
            <person name="Tabata S."/>
            <person name="Ida S."/>
            <person name="Kurokawa K."/>
            <person name="Ohta H."/>
        </authorList>
    </citation>
    <scope>NUCLEOTIDE SEQUENCE [LARGE SCALE GENOMIC DNA]</scope>
    <source>
        <strain evidence="1 2">NIES-2285</strain>
    </source>
</reference>
<protein>
    <recommendedName>
        <fullName evidence="3">FAD-binding FR-type domain-containing protein</fullName>
    </recommendedName>
</protein>
<dbReference type="OMA" id="VIYWDAP"/>
<name>A0A0U9HSW2_KLENI</name>
<dbReference type="PANTHER" id="PTHR47215:SF3">
    <property type="entry name" value="FAD-BINDING FR-TYPE DOMAIN-CONTAINING PROTEIN"/>
    <property type="match status" value="1"/>
</dbReference>
<accession>A0A0U9HSW2</accession>
<dbReference type="Gene3D" id="3.40.50.80">
    <property type="entry name" value="Nucleotide-binding domain of ferredoxin-NADP reductase (FNR) module"/>
    <property type="match status" value="1"/>
</dbReference>
<dbReference type="Proteomes" id="UP000054558">
    <property type="component" value="Unassembled WGS sequence"/>
</dbReference>
<dbReference type="STRING" id="105231.A0A0U9HSW2"/>
<dbReference type="SUPFAM" id="SSF52343">
    <property type="entry name" value="Ferredoxin reductase-like, C-terminal NADP-linked domain"/>
    <property type="match status" value="1"/>
</dbReference>
<keyword evidence="2" id="KW-1185">Reference proteome</keyword>
<dbReference type="EMBL" id="DF237082">
    <property type="protein sequence ID" value="GAQ83034.1"/>
    <property type="molecule type" value="Genomic_DNA"/>
</dbReference>
<evidence type="ECO:0008006" key="3">
    <source>
        <dbReference type="Google" id="ProtNLM"/>
    </source>
</evidence>
<evidence type="ECO:0000313" key="1">
    <source>
        <dbReference type="EMBL" id="GAQ83034.1"/>
    </source>
</evidence>
<organism evidence="1 2">
    <name type="scientific">Klebsormidium nitens</name>
    <name type="common">Green alga</name>
    <name type="synonym">Ulothrix nitens</name>
    <dbReference type="NCBI Taxonomy" id="105231"/>
    <lineage>
        <taxon>Eukaryota</taxon>
        <taxon>Viridiplantae</taxon>
        <taxon>Streptophyta</taxon>
        <taxon>Klebsormidiophyceae</taxon>
        <taxon>Klebsormidiales</taxon>
        <taxon>Klebsormidiaceae</taxon>
        <taxon>Klebsormidium</taxon>
    </lineage>
</organism>
<sequence length="368" mass="39867">MAALARAANLSAANTVGSTISSQSQEDAVFLHNPLTYAGVQTKAPRFEQRLKVQGLKPATKFLGRSKQSAQRLRVSAVASVEAKPEAEEQKLEGVQKLWNAATVTSTQDISPGVRIVTLETEISREIVPLDASYMLPGQTAQIKLASGATEEAVPASAPFAKEKNEAVLLKMRGDITAGSTKVAMYTMSVKAPLELWVEEGKAPGLWNLKQGDEVEVGPFKQTGMDVRPILFLTRFPTVLVFARGTGLAAARALVEAQDTGSLNFLLRQEGRLYVSAPSPAELPFKNVWPAWESANVKVRPTVDATNGEPWDGFVGDLKHAFDEDDLEYEPTQTAVVVAGDAATIDEVLDLLQEAEIPEEQLIRWQCP</sequence>
<proteinExistence type="predicted"/>
<evidence type="ECO:0000313" key="2">
    <source>
        <dbReference type="Proteomes" id="UP000054558"/>
    </source>
</evidence>
<dbReference type="AlphaFoldDB" id="A0A0U9HSW2"/>
<gene>
    <name evidence="1" type="ORF">KFL_001330170</name>
</gene>
<dbReference type="InterPro" id="IPR039261">
    <property type="entry name" value="FNR_nucleotide-bd"/>
</dbReference>